<evidence type="ECO:0000313" key="3">
    <source>
        <dbReference type="Proteomes" id="UP000265020"/>
    </source>
</evidence>
<reference evidence="2" key="1">
    <citation type="submission" date="2025-08" db="UniProtKB">
        <authorList>
            <consortium name="Ensembl"/>
        </authorList>
    </citation>
    <scope>IDENTIFICATION</scope>
</reference>
<dbReference type="GeneTree" id="ENSGT00530000064449"/>
<protein>
    <submittedName>
        <fullName evidence="2">Uncharacterized protein</fullName>
    </submittedName>
</protein>
<organism evidence="2 3">
    <name type="scientific">Cyprinodon variegatus</name>
    <name type="common">Sheepshead minnow</name>
    <dbReference type="NCBI Taxonomy" id="28743"/>
    <lineage>
        <taxon>Eukaryota</taxon>
        <taxon>Metazoa</taxon>
        <taxon>Chordata</taxon>
        <taxon>Craniata</taxon>
        <taxon>Vertebrata</taxon>
        <taxon>Euteleostomi</taxon>
        <taxon>Actinopterygii</taxon>
        <taxon>Neopterygii</taxon>
        <taxon>Teleostei</taxon>
        <taxon>Neoteleostei</taxon>
        <taxon>Acanthomorphata</taxon>
        <taxon>Ovalentaria</taxon>
        <taxon>Atherinomorphae</taxon>
        <taxon>Cyprinodontiformes</taxon>
        <taxon>Cyprinodontidae</taxon>
        <taxon>Cyprinodon</taxon>
    </lineage>
</organism>
<reference evidence="2" key="2">
    <citation type="submission" date="2025-09" db="UniProtKB">
        <authorList>
            <consortium name="Ensembl"/>
        </authorList>
    </citation>
    <scope>IDENTIFICATION</scope>
</reference>
<accession>A0A3Q2EH29</accession>
<name>A0A3Q2EH29_CYPVA</name>
<dbReference type="Gene3D" id="1.10.287.210">
    <property type="match status" value="1"/>
</dbReference>
<dbReference type="SUPFAM" id="SSF58069">
    <property type="entry name" value="Virus ectodomain"/>
    <property type="match status" value="1"/>
</dbReference>
<dbReference type="PANTHER" id="PTHR10424">
    <property type="entry name" value="VIRAL ENVELOPE PROTEIN"/>
    <property type="match status" value="1"/>
</dbReference>
<dbReference type="Pfam" id="PF00429">
    <property type="entry name" value="TLV_coat"/>
    <property type="match status" value="1"/>
</dbReference>
<dbReference type="PANTHER" id="PTHR10424:SF80">
    <property type="entry name" value="ENVELOPE GLYCOPROTEIN"/>
    <property type="match status" value="1"/>
</dbReference>
<dbReference type="AlphaFoldDB" id="A0A3Q2EH29"/>
<keyword evidence="3" id="KW-1185">Reference proteome</keyword>
<sequence length="430" mass="48019">GSMIILWHCLCETVRFSPMKVIKKAGDAGGVRVAVRRCVLLMLLSLCKGESKLCCPNFFFYNTPSQLSFLHLRDEKGSFCGLSHSVPAVIYSKGLIDVMNKTVPSANCSEWDKVYPLPNAQKTLFSKRIAKSNFTCVNLTGHFHFPKKVPTSCCVTVLKVLELFKPLSRADVWWWCGKDKFYDRLPQNTSGFCALVSLLLPVKVYPMSAQQLLQKVSTVLPHTRRIKKCDMSWQSDGDPSYIDAIGVPRVATGFESTICWWCTINNNVDRINYIHYNIQKLANRTQSGFEAVHGQLAATFLMAFQNRIALDILLAEKGGVCAIFGEQCCTFIPNNTASDGSLTIALEGLRSLNGKMKEHSGMDTSMWVLWLDKFGKYLSLVSIAVFAAILTLCGCIRGLIQRLISTAISSPQQQSQMYLLLAADMINYNR</sequence>
<feature type="transmembrane region" description="Helical" evidence="1">
    <location>
        <begin position="377"/>
        <end position="400"/>
    </location>
</feature>
<keyword evidence="1" id="KW-0472">Membrane</keyword>
<dbReference type="OMA" id="YPVELQD"/>
<keyword evidence="1" id="KW-0812">Transmembrane</keyword>
<evidence type="ECO:0000313" key="2">
    <source>
        <dbReference type="Ensembl" id="ENSCVAP00000031119.1"/>
    </source>
</evidence>
<keyword evidence="1" id="KW-1133">Transmembrane helix</keyword>
<evidence type="ECO:0000256" key="1">
    <source>
        <dbReference type="SAM" id="Phobius"/>
    </source>
</evidence>
<dbReference type="STRING" id="28743.ENSCVAP00000031119"/>
<dbReference type="Ensembl" id="ENSCVAT00000032182.1">
    <property type="protein sequence ID" value="ENSCVAP00000031119.1"/>
    <property type="gene ID" value="ENSCVAG00000020165.1"/>
</dbReference>
<dbReference type="Proteomes" id="UP000265020">
    <property type="component" value="Unassembled WGS sequence"/>
</dbReference>
<dbReference type="InterPro" id="IPR018154">
    <property type="entry name" value="TLV/ENV_coat_polyprotein"/>
</dbReference>
<proteinExistence type="predicted"/>